<dbReference type="AlphaFoldDB" id="A0A5S4ELQ1"/>
<dbReference type="GO" id="GO:0006178">
    <property type="term" value="P:guanine salvage"/>
    <property type="evidence" value="ECO:0007669"/>
    <property type="project" value="TreeGrafter"/>
</dbReference>
<gene>
    <name evidence="4" type="ORF">ACCUM_4494</name>
</gene>
<dbReference type="PANTHER" id="PTHR43340:SF1">
    <property type="entry name" value="HYPOXANTHINE PHOSPHORIBOSYLTRANSFERASE"/>
    <property type="match status" value="1"/>
</dbReference>
<dbReference type="NCBIfam" id="NF006605">
    <property type="entry name" value="PRK09162.1"/>
    <property type="match status" value="1"/>
</dbReference>
<evidence type="ECO:0000256" key="1">
    <source>
        <dbReference type="ARBA" id="ARBA00048811"/>
    </source>
</evidence>
<dbReference type="GO" id="GO:0032263">
    <property type="term" value="P:GMP salvage"/>
    <property type="evidence" value="ECO:0007669"/>
    <property type="project" value="TreeGrafter"/>
</dbReference>
<dbReference type="GO" id="GO:0032264">
    <property type="term" value="P:IMP salvage"/>
    <property type="evidence" value="ECO:0007669"/>
    <property type="project" value="TreeGrafter"/>
</dbReference>
<sequence>MDLAARRRQRCFTFTNPFGRSMIEPQQAMAILASADLIHTADTVDAAVRRVAREISERLRDRNPVLLCVLKGGLPFAGHLLTQLNFPLDFDYLHVSRYRLATSGSELSWRIEPEIALSGRTVLVLDDILDEGLTLAAIRDRLLALGAATCYTAVAADKLIGRTKPIQADFVALSVPDRFLFGYGMDVRGAWRNLPAIYAMRED</sequence>
<comment type="caution">
    <text evidence="4">The sequence shown here is derived from an EMBL/GenBank/DDBJ whole genome shotgun (WGS) entry which is preliminary data.</text>
</comment>
<evidence type="ECO:0000313" key="4">
    <source>
        <dbReference type="EMBL" id="TMQ76292.1"/>
    </source>
</evidence>
<dbReference type="SUPFAM" id="SSF53271">
    <property type="entry name" value="PRTase-like"/>
    <property type="match status" value="1"/>
</dbReference>
<dbReference type="GO" id="GO:0005829">
    <property type="term" value="C:cytosol"/>
    <property type="evidence" value="ECO:0007669"/>
    <property type="project" value="TreeGrafter"/>
</dbReference>
<comment type="catalytic activity">
    <reaction evidence="2">
        <text>IMP + diphosphate = hypoxanthine + 5-phospho-alpha-D-ribose 1-diphosphate</text>
        <dbReference type="Rhea" id="RHEA:17973"/>
        <dbReference type="ChEBI" id="CHEBI:17368"/>
        <dbReference type="ChEBI" id="CHEBI:33019"/>
        <dbReference type="ChEBI" id="CHEBI:58017"/>
        <dbReference type="ChEBI" id="CHEBI:58053"/>
        <dbReference type="EC" id="2.4.2.8"/>
    </reaction>
    <physiologicalReaction direction="right-to-left" evidence="2">
        <dbReference type="Rhea" id="RHEA:17975"/>
    </physiologicalReaction>
</comment>
<dbReference type="GO" id="GO:0004422">
    <property type="term" value="F:hypoxanthine phosphoribosyltransferase activity"/>
    <property type="evidence" value="ECO:0007669"/>
    <property type="project" value="TreeGrafter"/>
</dbReference>
<dbReference type="Gene3D" id="3.40.50.2020">
    <property type="match status" value="1"/>
</dbReference>
<name>A0A5S4ELQ1_9PROT</name>
<dbReference type="InterPro" id="IPR050408">
    <property type="entry name" value="HGPRT"/>
</dbReference>
<evidence type="ECO:0000259" key="3">
    <source>
        <dbReference type="Pfam" id="PF00156"/>
    </source>
</evidence>
<dbReference type="InterPro" id="IPR029057">
    <property type="entry name" value="PRTase-like"/>
</dbReference>
<dbReference type="GO" id="GO:0000287">
    <property type="term" value="F:magnesium ion binding"/>
    <property type="evidence" value="ECO:0007669"/>
    <property type="project" value="TreeGrafter"/>
</dbReference>
<dbReference type="CDD" id="cd06223">
    <property type="entry name" value="PRTases_typeI"/>
    <property type="match status" value="1"/>
</dbReference>
<comment type="catalytic activity">
    <reaction evidence="1">
        <text>GMP + diphosphate = guanine + 5-phospho-alpha-D-ribose 1-diphosphate</text>
        <dbReference type="Rhea" id="RHEA:25424"/>
        <dbReference type="ChEBI" id="CHEBI:16235"/>
        <dbReference type="ChEBI" id="CHEBI:33019"/>
        <dbReference type="ChEBI" id="CHEBI:58017"/>
        <dbReference type="ChEBI" id="CHEBI:58115"/>
        <dbReference type="EC" id="2.4.2.8"/>
    </reaction>
    <physiologicalReaction direction="right-to-left" evidence="1">
        <dbReference type="Rhea" id="RHEA:25426"/>
    </physiologicalReaction>
</comment>
<keyword evidence="4" id="KW-0328">Glycosyltransferase</keyword>
<dbReference type="EMBL" id="SWAD01000056">
    <property type="protein sequence ID" value="TMQ76292.1"/>
    <property type="molecule type" value="Genomic_DNA"/>
</dbReference>
<dbReference type="PANTHER" id="PTHR43340">
    <property type="entry name" value="HYPOXANTHINE-GUANINE PHOSPHORIBOSYLTRANSFERASE"/>
    <property type="match status" value="1"/>
</dbReference>
<organism evidence="4 5">
    <name type="scientific">Candidatus Accumulibacter phosphatis</name>
    <dbReference type="NCBI Taxonomy" id="327160"/>
    <lineage>
        <taxon>Bacteria</taxon>
        <taxon>Pseudomonadati</taxon>
        <taxon>Pseudomonadota</taxon>
        <taxon>Betaproteobacteria</taxon>
        <taxon>Candidatus Accumulibacter</taxon>
    </lineage>
</organism>
<dbReference type="Pfam" id="PF00156">
    <property type="entry name" value="Pribosyltran"/>
    <property type="match status" value="1"/>
</dbReference>
<evidence type="ECO:0000256" key="2">
    <source>
        <dbReference type="ARBA" id="ARBA00049402"/>
    </source>
</evidence>
<dbReference type="Proteomes" id="UP000306324">
    <property type="component" value="Unassembled WGS sequence"/>
</dbReference>
<keyword evidence="4" id="KW-0808">Transferase</keyword>
<dbReference type="GO" id="GO:0046100">
    <property type="term" value="P:hypoxanthine metabolic process"/>
    <property type="evidence" value="ECO:0007669"/>
    <property type="project" value="TreeGrafter"/>
</dbReference>
<keyword evidence="5" id="KW-1185">Reference proteome</keyword>
<protein>
    <submittedName>
        <fullName evidence="4">Hypoxanthine-guanine phosphoribosyltransferase</fullName>
    </submittedName>
</protein>
<evidence type="ECO:0000313" key="5">
    <source>
        <dbReference type="Proteomes" id="UP000306324"/>
    </source>
</evidence>
<proteinExistence type="predicted"/>
<dbReference type="InterPro" id="IPR000836">
    <property type="entry name" value="PRTase_dom"/>
</dbReference>
<reference evidence="4 5" key="1">
    <citation type="submission" date="2019-04" db="EMBL/GenBank/DDBJ databases">
        <title>A novel phosphate-accumulating bacterium identified in bioreactor for phosphate removal from wastewater.</title>
        <authorList>
            <person name="Kotlyarov R.Y."/>
            <person name="Beletsky A.V."/>
            <person name="Kallistova A.Y."/>
            <person name="Dorofeev A.G."/>
            <person name="Nikolaev Y.Y."/>
            <person name="Pimenov N.V."/>
            <person name="Ravin N.V."/>
            <person name="Mardanov A.V."/>
        </authorList>
    </citation>
    <scope>NUCLEOTIDE SEQUENCE [LARGE SCALE GENOMIC DNA]</scope>
    <source>
        <strain evidence="4 5">Bin19</strain>
    </source>
</reference>
<accession>A0A5S4ELQ1</accession>
<feature type="domain" description="Phosphoribosyltransferase" evidence="3">
    <location>
        <begin position="41"/>
        <end position="186"/>
    </location>
</feature>